<dbReference type="BioCyc" id="JESP1508404:G14D9-11994-MONOMER"/>
<keyword evidence="2" id="KW-1185">Reference proteome</keyword>
<accession>A0A0B5APK7</accession>
<name>A0A0B5APK7_9BACL</name>
<reference evidence="1 2" key="1">
    <citation type="submission" date="2014-08" db="EMBL/GenBank/DDBJ databases">
        <title>Complete genome of a marine bacteria Jeotgalibacillus malaysiensis.</title>
        <authorList>
            <person name="Yaakop A.S."/>
            <person name="Chan K.-G."/>
            <person name="Goh K.M."/>
        </authorList>
    </citation>
    <scope>NUCLEOTIDE SEQUENCE [LARGE SCALE GENOMIC DNA]</scope>
    <source>
        <strain evidence="1 2">D5</strain>
    </source>
</reference>
<dbReference type="AlphaFoldDB" id="A0A0B5APK7"/>
<dbReference type="KEGG" id="jeo:JMA_27140"/>
<dbReference type="HOGENOM" id="CLU_159915_0_0_9"/>
<dbReference type="EMBL" id="CP009416">
    <property type="protein sequence ID" value="AJD92031.1"/>
    <property type="molecule type" value="Genomic_DNA"/>
</dbReference>
<dbReference type="InterPro" id="IPR010064">
    <property type="entry name" value="HK97-gp10_tail"/>
</dbReference>
<sequence length="118" mass="13416">MTNIGDLAKEISRTLSAYTDEVKEGIEKAADIVATDGVAQLKSRGPYREGDYRRGWAKKKTKDGYVVYNKTNYQLTHLLEHGHATRNGGRVAGRPHIRPVEEDMIREFERMIEKVVRG</sequence>
<evidence type="ECO:0000313" key="1">
    <source>
        <dbReference type="EMBL" id="AJD92031.1"/>
    </source>
</evidence>
<dbReference type="Pfam" id="PF04883">
    <property type="entry name" value="HK97-gp10_like"/>
    <property type="match status" value="1"/>
</dbReference>
<dbReference type="OrthoDB" id="1696709at2"/>
<protein>
    <submittedName>
        <fullName evidence="1">Prophage pi2 protein 37</fullName>
    </submittedName>
</protein>
<evidence type="ECO:0000313" key="2">
    <source>
        <dbReference type="Proteomes" id="UP000031449"/>
    </source>
</evidence>
<dbReference type="STRING" id="1508404.JMA_27140"/>
<proteinExistence type="predicted"/>
<organism evidence="1 2">
    <name type="scientific">Jeotgalibacillus malaysiensis</name>
    <dbReference type="NCBI Taxonomy" id="1508404"/>
    <lineage>
        <taxon>Bacteria</taxon>
        <taxon>Bacillati</taxon>
        <taxon>Bacillota</taxon>
        <taxon>Bacilli</taxon>
        <taxon>Bacillales</taxon>
        <taxon>Caryophanaceae</taxon>
        <taxon>Jeotgalibacillus</taxon>
    </lineage>
</organism>
<dbReference type="Proteomes" id="UP000031449">
    <property type="component" value="Chromosome"/>
</dbReference>
<gene>
    <name evidence="1" type="ORF">JMA_27140</name>
</gene>